<keyword evidence="3" id="KW-0804">Transcription</keyword>
<dbReference type="Pfam" id="PF12833">
    <property type="entry name" value="HTH_18"/>
    <property type="match status" value="1"/>
</dbReference>
<dbReference type="Gene3D" id="1.10.10.60">
    <property type="entry name" value="Homeodomain-like"/>
    <property type="match status" value="2"/>
</dbReference>
<evidence type="ECO:0000313" key="6">
    <source>
        <dbReference type="Proteomes" id="UP000199548"/>
    </source>
</evidence>
<dbReference type="PANTHER" id="PTHR47504:SF5">
    <property type="entry name" value="RIGHT ORIGIN-BINDING PROTEIN"/>
    <property type="match status" value="1"/>
</dbReference>
<feature type="domain" description="HTH araC/xylS-type" evidence="4">
    <location>
        <begin position="5"/>
        <end position="103"/>
    </location>
</feature>
<dbReference type="InterPro" id="IPR018060">
    <property type="entry name" value="HTH_AraC"/>
</dbReference>
<keyword evidence="2" id="KW-0238">DNA-binding</keyword>
<dbReference type="Pfam" id="PF06445">
    <property type="entry name" value="GyrI-like"/>
    <property type="match status" value="1"/>
</dbReference>
<dbReference type="Gene3D" id="3.20.80.10">
    <property type="entry name" value="Regulatory factor, effector binding domain"/>
    <property type="match status" value="1"/>
</dbReference>
<dbReference type="InterPro" id="IPR029442">
    <property type="entry name" value="GyrI-like"/>
</dbReference>
<name>A0A1I3EXF5_9BURK</name>
<dbReference type="InterPro" id="IPR018062">
    <property type="entry name" value="HTH_AraC-typ_CS"/>
</dbReference>
<dbReference type="RefSeq" id="WP_091008628.1">
    <property type="nucleotide sequence ID" value="NZ_CP041743.1"/>
</dbReference>
<dbReference type="SMART" id="SM00342">
    <property type="entry name" value="HTH_ARAC"/>
    <property type="match status" value="1"/>
</dbReference>
<reference evidence="5 6" key="1">
    <citation type="submission" date="2016-10" db="EMBL/GenBank/DDBJ databases">
        <authorList>
            <person name="de Groot N.N."/>
        </authorList>
    </citation>
    <scope>NUCLEOTIDE SEQUENCE [LARGE SCALE GENOMIC DNA]</scope>
    <source>
        <strain evidence="5 6">LMG 23650</strain>
    </source>
</reference>
<dbReference type="SUPFAM" id="SSF46689">
    <property type="entry name" value="Homeodomain-like"/>
    <property type="match status" value="2"/>
</dbReference>
<protein>
    <submittedName>
        <fullName evidence="5">Transcriptional regulator, AraC family</fullName>
    </submittedName>
</protein>
<dbReference type="PANTHER" id="PTHR47504">
    <property type="entry name" value="RIGHT ORIGIN-BINDING PROTEIN"/>
    <property type="match status" value="1"/>
</dbReference>
<sequence>MNPVGKALWFIESHFAKELTLDDIANGGCVSRFHLARAFEAATGYPVMRYVRGRRLTEAARHLADGAPDILAVAVEAGYGSHEAFTRAFREQFGLTPEAVRAQGRVDGLTLMEPLRMNQTLLTDLAPPRFETGAPLCIAGLSERYTCDTSSGIPAQWQRFSAHFGNVSGQVGMVAYGVCYNADESGNFDYMCGVEVRDFSGVSAPLTHLRIPGQRYAVFAHREHVSTIRRTWSTIWNKWLPESGHAPADAPSFERYDEAFDPVTGMGGFEIWLPLKS</sequence>
<dbReference type="InterPro" id="IPR010499">
    <property type="entry name" value="AraC_E-bd"/>
</dbReference>
<keyword evidence="6" id="KW-1185">Reference proteome</keyword>
<dbReference type="SMART" id="SM00871">
    <property type="entry name" value="AraC_E_bind"/>
    <property type="match status" value="1"/>
</dbReference>
<dbReference type="InterPro" id="IPR009057">
    <property type="entry name" value="Homeodomain-like_sf"/>
</dbReference>
<evidence type="ECO:0000256" key="3">
    <source>
        <dbReference type="ARBA" id="ARBA00023163"/>
    </source>
</evidence>
<accession>A0A1I3EXF5</accession>
<dbReference type="InterPro" id="IPR050959">
    <property type="entry name" value="MarA-like"/>
</dbReference>
<dbReference type="EMBL" id="FOQU01000001">
    <property type="protein sequence ID" value="SFI03647.1"/>
    <property type="molecule type" value="Genomic_DNA"/>
</dbReference>
<dbReference type="GO" id="GO:0003700">
    <property type="term" value="F:DNA-binding transcription factor activity"/>
    <property type="evidence" value="ECO:0007669"/>
    <property type="project" value="InterPro"/>
</dbReference>
<gene>
    <name evidence="5" type="ORF">SAMN05192543_1011158</name>
</gene>
<evidence type="ECO:0000259" key="4">
    <source>
        <dbReference type="PROSITE" id="PS01124"/>
    </source>
</evidence>
<dbReference type="InterPro" id="IPR020449">
    <property type="entry name" value="Tscrpt_reg_AraC-type_HTH"/>
</dbReference>
<evidence type="ECO:0000313" key="5">
    <source>
        <dbReference type="EMBL" id="SFI03647.1"/>
    </source>
</evidence>
<proteinExistence type="predicted"/>
<dbReference type="PRINTS" id="PR00032">
    <property type="entry name" value="HTHARAC"/>
</dbReference>
<dbReference type="Proteomes" id="UP000199548">
    <property type="component" value="Unassembled WGS sequence"/>
</dbReference>
<evidence type="ECO:0000256" key="1">
    <source>
        <dbReference type="ARBA" id="ARBA00023015"/>
    </source>
</evidence>
<evidence type="ECO:0000256" key="2">
    <source>
        <dbReference type="ARBA" id="ARBA00023125"/>
    </source>
</evidence>
<dbReference type="STRING" id="420953.SAMN05192543_1011158"/>
<keyword evidence="1" id="KW-0805">Transcription regulation</keyword>
<organism evidence="5 6">
    <name type="scientific">Paraburkholderia megapolitana</name>
    <dbReference type="NCBI Taxonomy" id="420953"/>
    <lineage>
        <taxon>Bacteria</taxon>
        <taxon>Pseudomonadati</taxon>
        <taxon>Pseudomonadota</taxon>
        <taxon>Betaproteobacteria</taxon>
        <taxon>Burkholderiales</taxon>
        <taxon>Burkholderiaceae</taxon>
        <taxon>Paraburkholderia</taxon>
    </lineage>
</organism>
<dbReference type="OrthoDB" id="282744at2"/>
<dbReference type="AlphaFoldDB" id="A0A1I3EXF5"/>
<dbReference type="InterPro" id="IPR011256">
    <property type="entry name" value="Reg_factor_effector_dom_sf"/>
</dbReference>
<dbReference type="GO" id="GO:0043565">
    <property type="term" value="F:sequence-specific DNA binding"/>
    <property type="evidence" value="ECO:0007669"/>
    <property type="project" value="InterPro"/>
</dbReference>
<dbReference type="PROSITE" id="PS01124">
    <property type="entry name" value="HTH_ARAC_FAMILY_2"/>
    <property type="match status" value="1"/>
</dbReference>
<dbReference type="SUPFAM" id="SSF55136">
    <property type="entry name" value="Probable bacterial effector-binding domain"/>
    <property type="match status" value="1"/>
</dbReference>
<dbReference type="PROSITE" id="PS00041">
    <property type="entry name" value="HTH_ARAC_FAMILY_1"/>
    <property type="match status" value="1"/>
</dbReference>